<sequence>MTTVSRLFSSTAGPIRGLRTLELPGLWLPTGHVVACDPLVYFNPQPFTRNCPPGRYSVFLHLLPDEGLIAYAELRISSATAVHWEQAVNAGQNLDTLEADEIFGYPVDAGLGCFMDQTTVALLDQHDADLQAQLGDQYISYFDNYVDDELFTGPTATGHDYCLLQPYAHRENNAAVFQAGYGDGFYATYVGLDAAGQPVKFVTEFIEAAAAG</sequence>
<dbReference type="InterPro" id="IPR025335">
    <property type="entry name" value="DUF4241"/>
</dbReference>
<evidence type="ECO:0000313" key="1">
    <source>
        <dbReference type="EMBL" id="MBO2007611.1"/>
    </source>
</evidence>
<keyword evidence="2" id="KW-1185">Reference proteome</keyword>
<reference evidence="1 2" key="1">
    <citation type="submission" date="2021-03" db="EMBL/GenBank/DDBJ databases">
        <authorList>
            <person name="Kim M.K."/>
        </authorList>
    </citation>
    <scope>NUCLEOTIDE SEQUENCE [LARGE SCALE GENOMIC DNA]</scope>
    <source>
        <strain evidence="1 2">BT442</strain>
    </source>
</reference>
<dbReference type="RefSeq" id="WP_208173149.1">
    <property type="nucleotide sequence ID" value="NZ_JAGETZ010000001.1"/>
</dbReference>
<proteinExistence type="predicted"/>
<protein>
    <submittedName>
        <fullName evidence="1">DUF4241 domain-containing protein</fullName>
    </submittedName>
</protein>
<name>A0ABS3Q908_9BACT</name>
<comment type="caution">
    <text evidence="1">The sequence shown here is derived from an EMBL/GenBank/DDBJ whole genome shotgun (WGS) entry which is preliminary data.</text>
</comment>
<accession>A0ABS3Q908</accession>
<gene>
    <name evidence="1" type="ORF">J4E00_01015</name>
</gene>
<evidence type="ECO:0000313" key="2">
    <source>
        <dbReference type="Proteomes" id="UP000664369"/>
    </source>
</evidence>
<dbReference type="EMBL" id="JAGETZ010000001">
    <property type="protein sequence ID" value="MBO2007611.1"/>
    <property type="molecule type" value="Genomic_DNA"/>
</dbReference>
<dbReference type="Proteomes" id="UP000664369">
    <property type="component" value="Unassembled WGS sequence"/>
</dbReference>
<organism evidence="1 2">
    <name type="scientific">Hymenobacter negativus</name>
    <dbReference type="NCBI Taxonomy" id="2795026"/>
    <lineage>
        <taxon>Bacteria</taxon>
        <taxon>Pseudomonadati</taxon>
        <taxon>Bacteroidota</taxon>
        <taxon>Cytophagia</taxon>
        <taxon>Cytophagales</taxon>
        <taxon>Hymenobacteraceae</taxon>
        <taxon>Hymenobacter</taxon>
    </lineage>
</organism>
<dbReference type="Pfam" id="PF14025">
    <property type="entry name" value="DUF4241"/>
    <property type="match status" value="1"/>
</dbReference>